<dbReference type="GO" id="GO:0046872">
    <property type="term" value="F:metal ion binding"/>
    <property type="evidence" value="ECO:0007669"/>
    <property type="project" value="UniProtKB-KW"/>
</dbReference>
<evidence type="ECO:0000313" key="3">
    <source>
        <dbReference type="EMBL" id="RGB81228.1"/>
    </source>
</evidence>
<dbReference type="Proteomes" id="UP000260773">
    <property type="component" value="Unassembled WGS sequence"/>
</dbReference>
<dbReference type="EMBL" id="QVFD01000001">
    <property type="protein sequence ID" value="RGC51077.1"/>
    <property type="molecule type" value="Genomic_DNA"/>
</dbReference>
<accession>A0A3E2TSF4</accession>
<keyword evidence="1" id="KW-0479">Metal-binding</keyword>
<evidence type="ECO:0000256" key="1">
    <source>
        <dbReference type="ARBA" id="ARBA00022723"/>
    </source>
</evidence>
<dbReference type="OrthoDB" id="9797047at2"/>
<dbReference type="PANTHER" id="PTHR35848:SF6">
    <property type="entry name" value="CUPIN TYPE-2 DOMAIN-CONTAINING PROTEIN"/>
    <property type="match status" value="1"/>
</dbReference>
<gene>
    <name evidence="3" type="ORF">DW070_03530</name>
    <name evidence="4" type="ORF">DW747_00820</name>
</gene>
<dbReference type="AlphaFoldDB" id="A0A3E2TSF4"/>
<dbReference type="PANTHER" id="PTHR35848">
    <property type="entry name" value="OXALATE-BINDING PROTEIN"/>
    <property type="match status" value="1"/>
</dbReference>
<proteinExistence type="predicted"/>
<comment type="caution">
    <text evidence="3">The sequence shown here is derived from an EMBL/GenBank/DDBJ whole genome shotgun (WGS) entry which is preliminary data.</text>
</comment>
<dbReference type="Gene3D" id="2.60.120.10">
    <property type="entry name" value="Jelly Rolls"/>
    <property type="match status" value="1"/>
</dbReference>
<feature type="domain" description="Cupin type-2" evidence="2">
    <location>
        <begin position="45"/>
        <end position="112"/>
    </location>
</feature>
<evidence type="ECO:0000313" key="6">
    <source>
        <dbReference type="Proteomes" id="UP000261231"/>
    </source>
</evidence>
<sequence>MIKRAEDMVKLYNEHMRGGDGTVEIIRYLEPEEFNGNAKMIAKLVLKPGCSIGEHTHEGEEEIICIAKGNAEYNDNGTMVTLHEGDSCVCLGGQTHGIRNASDTENLEAFAVILLY</sequence>
<dbReference type="SUPFAM" id="SSF51182">
    <property type="entry name" value="RmlC-like cupins"/>
    <property type="match status" value="1"/>
</dbReference>
<evidence type="ECO:0000259" key="2">
    <source>
        <dbReference type="Pfam" id="PF07883"/>
    </source>
</evidence>
<reference evidence="5 6" key="1">
    <citation type="submission" date="2018-08" db="EMBL/GenBank/DDBJ databases">
        <title>A genome reference for cultivated species of the human gut microbiota.</title>
        <authorList>
            <person name="Zou Y."/>
            <person name="Xue W."/>
            <person name="Luo G."/>
        </authorList>
    </citation>
    <scope>NUCLEOTIDE SEQUENCE [LARGE SCALE GENOMIC DNA]</scope>
    <source>
        <strain evidence="3 5">AF45-17</strain>
        <strain evidence="4 6">AM28-39</strain>
    </source>
</reference>
<dbReference type="InterPro" id="IPR013096">
    <property type="entry name" value="Cupin_2"/>
</dbReference>
<dbReference type="InterPro" id="IPR014710">
    <property type="entry name" value="RmlC-like_jellyroll"/>
</dbReference>
<keyword evidence="6" id="KW-1185">Reference proteome</keyword>
<dbReference type="RefSeq" id="WP_015515346.1">
    <property type="nucleotide sequence ID" value="NZ_JAJCNA010000006.1"/>
</dbReference>
<dbReference type="EMBL" id="QVEP01000006">
    <property type="protein sequence ID" value="RGB81228.1"/>
    <property type="molecule type" value="Genomic_DNA"/>
</dbReference>
<name>A0A3E2TSF4_9FIRM</name>
<organism evidence="3 5">
    <name type="scientific">Coprococcus catus</name>
    <dbReference type="NCBI Taxonomy" id="116085"/>
    <lineage>
        <taxon>Bacteria</taxon>
        <taxon>Bacillati</taxon>
        <taxon>Bacillota</taxon>
        <taxon>Clostridia</taxon>
        <taxon>Lachnospirales</taxon>
        <taxon>Lachnospiraceae</taxon>
        <taxon>Coprococcus</taxon>
    </lineage>
</organism>
<evidence type="ECO:0000313" key="5">
    <source>
        <dbReference type="Proteomes" id="UP000260773"/>
    </source>
</evidence>
<dbReference type="Pfam" id="PF07883">
    <property type="entry name" value="Cupin_2"/>
    <property type="match status" value="1"/>
</dbReference>
<dbReference type="InterPro" id="IPR051610">
    <property type="entry name" value="GPI/OXD"/>
</dbReference>
<evidence type="ECO:0000313" key="4">
    <source>
        <dbReference type="EMBL" id="RGC51077.1"/>
    </source>
</evidence>
<dbReference type="Proteomes" id="UP000261231">
    <property type="component" value="Unassembled WGS sequence"/>
</dbReference>
<protein>
    <submittedName>
        <fullName evidence="3">Cupin domain-containing protein</fullName>
    </submittedName>
</protein>
<dbReference type="InterPro" id="IPR011051">
    <property type="entry name" value="RmlC_Cupin_sf"/>
</dbReference>